<organism evidence="1 2">
    <name type="scientific">Cupriavidus taiwanensis</name>
    <dbReference type="NCBI Taxonomy" id="164546"/>
    <lineage>
        <taxon>Bacteria</taxon>
        <taxon>Pseudomonadati</taxon>
        <taxon>Pseudomonadota</taxon>
        <taxon>Betaproteobacteria</taxon>
        <taxon>Burkholderiales</taxon>
        <taxon>Burkholderiaceae</taxon>
        <taxon>Cupriavidus</taxon>
    </lineage>
</organism>
<gene>
    <name evidence="1" type="ORF">CBM2634_B50004</name>
</gene>
<accession>A0A375J8M1</accession>
<dbReference type="EMBL" id="OVTA01000046">
    <property type="protein sequence ID" value="SPS01524.1"/>
    <property type="molecule type" value="Genomic_DNA"/>
</dbReference>
<proteinExistence type="predicted"/>
<dbReference type="RefSeq" id="WP_116384238.1">
    <property type="nucleotide sequence ID" value="NZ_LS483234.1"/>
</dbReference>
<reference evidence="1 2" key="1">
    <citation type="submission" date="2018-01" db="EMBL/GenBank/DDBJ databases">
        <authorList>
            <person name="Gaut B.S."/>
            <person name="Morton B.R."/>
            <person name="Clegg M.T."/>
            <person name="Duvall M.R."/>
        </authorList>
    </citation>
    <scope>NUCLEOTIDE SEQUENCE [LARGE SCALE GENOMIC DNA]</scope>
    <source>
        <strain evidence="1">Cupriavidus taiwanensis cmp 52</strain>
    </source>
</reference>
<evidence type="ECO:0000313" key="1">
    <source>
        <dbReference type="EMBL" id="SPS01524.1"/>
    </source>
</evidence>
<evidence type="ECO:0000313" key="2">
    <source>
        <dbReference type="Proteomes" id="UP000256805"/>
    </source>
</evidence>
<dbReference type="AlphaFoldDB" id="A0A375J8M1"/>
<name>A0A375J8M1_9BURK</name>
<protein>
    <submittedName>
        <fullName evidence="1">Uncharacterized protein</fullName>
    </submittedName>
</protein>
<dbReference type="Proteomes" id="UP000256805">
    <property type="component" value="Unassembled WGS sequence"/>
</dbReference>
<sequence length="370" mass="41330">MISGPNDGPELIERTIILPPNFPYRRLRALGEMLEADGVFVPGYWPPPVGLCHPNAFIFETHFEKIQTILLPDRNIVSRMVKIAAGATMDARLRKIAAIKAFCHFLDIQIEPAVAFHELAQTQGNDAANLELARFRDADNADPYPWLDLALGNLDALGPTEPQHPPESHDLAFPLRRWRRNYIAALKIAELELSGGPNLERMLKLLAWMRDDFIIAGPAALLASIYFAPNSPPRRGLFKQLRSSNRLRALDGVRNAAWDLTHLSEMIRKVNEANAGPLRLLFASFDEGLRSLARLLFATSAHGFSEVRLVEELIPWWSRAHAERIAKSLAELLADLNDEGRKQRQANAPVSIDEMIRQGEQALLSAPGIS</sequence>